<gene>
    <name evidence="1" type="ORF">K450DRAFT_231832</name>
</gene>
<accession>A0AAD5EEN4</accession>
<evidence type="ECO:0000313" key="1">
    <source>
        <dbReference type="EMBL" id="KAI8581546.1"/>
    </source>
</evidence>
<comment type="caution">
    <text evidence="1">The sequence shown here is derived from an EMBL/GenBank/DDBJ whole genome shotgun (WGS) entry which is preliminary data.</text>
</comment>
<name>A0AAD5EEN4_UMBRA</name>
<dbReference type="Proteomes" id="UP001206595">
    <property type="component" value="Unassembled WGS sequence"/>
</dbReference>
<reference evidence="1" key="2">
    <citation type="journal article" date="2022" name="Proc. Natl. Acad. Sci. U.S.A.">
        <title>Diploid-dominant life cycles characterize the early evolution of Fungi.</title>
        <authorList>
            <person name="Amses K.R."/>
            <person name="Simmons D.R."/>
            <person name="Longcore J.E."/>
            <person name="Mondo S.J."/>
            <person name="Seto K."/>
            <person name="Jeronimo G.H."/>
            <person name="Bonds A.E."/>
            <person name="Quandt C.A."/>
            <person name="Davis W.J."/>
            <person name="Chang Y."/>
            <person name="Federici B.A."/>
            <person name="Kuo A."/>
            <person name="LaButti K."/>
            <person name="Pangilinan J."/>
            <person name="Andreopoulos W."/>
            <person name="Tritt A."/>
            <person name="Riley R."/>
            <person name="Hundley H."/>
            <person name="Johnson J."/>
            <person name="Lipzen A."/>
            <person name="Barry K."/>
            <person name="Lang B.F."/>
            <person name="Cuomo C.A."/>
            <person name="Buchler N.E."/>
            <person name="Grigoriev I.V."/>
            <person name="Spatafora J.W."/>
            <person name="Stajich J.E."/>
            <person name="James T.Y."/>
        </authorList>
    </citation>
    <scope>NUCLEOTIDE SEQUENCE</scope>
    <source>
        <strain evidence="1">AG</strain>
    </source>
</reference>
<sequence>MGVAGLQIVEVGVDTVAFALESTLGEFMCQIQSISPSRLTENKMMLNRYILPETVVDSMQRHQFAIKGTFNIILGLNIFNLIHSGLYLCGVLRKAGLRIVRSSVSGLLIISRVTLL</sequence>
<protein>
    <submittedName>
        <fullName evidence="1">Uncharacterized protein</fullName>
    </submittedName>
</protein>
<dbReference type="AlphaFoldDB" id="A0AAD5EEN4"/>
<keyword evidence="2" id="KW-1185">Reference proteome</keyword>
<dbReference type="EMBL" id="MU620905">
    <property type="protein sequence ID" value="KAI8581546.1"/>
    <property type="molecule type" value="Genomic_DNA"/>
</dbReference>
<reference evidence="1" key="1">
    <citation type="submission" date="2021-06" db="EMBL/GenBank/DDBJ databases">
        <authorList>
            <consortium name="DOE Joint Genome Institute"/>
            <person name="Mondo S.J."/>
            <person name="Amses K.R."/>
            <person name="Simmons D.R."/>
            <person name="Longcore J.E."/>
            <person name="Seto K."/>
            <person name="Alves G.H."/>
            <person name="Bonds A.E."/>
            <person name="Quandt C.A."/>
            <person name="Davis W.J."/>
            <person name="Chang Y."/>
            <person name="Letcher P.M."/>
            <person name="Powell M.J."/>
            <person name="Kuo A."/>
            <person name="Labutti K."/>
            <person name="Pangilinan J."/>
            <person name="Andreopoulos W."/>
            <person name="Tritt A."/>
            <person name="Riley R."/>
            <person name="Hundley H."/>
            <person name="Johnson J."/>
            <person name="Lipzen A."/>
            <person name="Barry K."/>
            <person name="Berbee M.L."/>
            <person name="Buchler N.E."/>
            <person name="Grigoriev I.V."/>
            <person name="Spatafora J.W."/>
            <person name="Stajich J.E."/>
            <person name="James T.Y."/>
        </authorList>
    </citation>
    <scope>NUCLEOTIDE SEQUENCE</scope>
    <source>
        <strain evidence="1">AG</strain>
    </source>
</reference>
<dbReference type="RefSeq" id="XP_051446550.1">
    <property type="nucleotide sequence ID" value="XM_051587496.1"/>
</dbReference>
<dbReference type="GeneID" id="75912841"/>
<proteinExistence type="predicted"/>
<evidence type="ECO:0000313" key="2">
    <source>
        <dbReference type="Proteomes" id="UP001206595"/>
    </source>
</evidence>
<organism evidence="1 2">
    <name type="scientific">Umbelopsis ramanniana AG</name>
    <dbReference type="NCBI Taxonomy" id="1314678"/>
    <lineage>
        <taxon>Eukaryota</taxon>
        <taxon>Fungi</taxon>
        <taxon>Fungi incertae sedis</taxon>
        <taxon>Mucoromycota</taxon>
        <taxon>Mucoromycotina</taxon>
        <taxon>Umbelopsidomycetes</taxon>
        <taxon>Umbelopsidales</taxon>
        <taxon>Umbelopsidaceae</taxon>
        <taxon>Umbelopsis</taxon>
    </lineage>
</organism>